<accession>A0A8C3TNH9</accession>
<dbReference type="Gene3D" id="3.90.310.10">
    <property type="entry name" value="ENV polyprotein, receptor-binding domain"/>
    <property type="match status" value="1"/>
</dbReference>
<keyword evidence="1" id="KW-1133">Transmembrane helix</keyword>
<evidence type="ECO:0000256" key="1">
    <source>
        <dbReference type="SAM" id="Phobius"/>
    </source>
</evidence>
<dbReference type="Gene3D" id="1.10.287.210">
    <property type="match status" value="1"/>
</dbReference>
<dbReference type="PANTHER" id="PTHR10424:SF82">
    <property type="entry name" value="ENVELOPE GLYCOPROTEIN-RELATED"/>
    <property type="match status" value="1"/>
</dbReference>
<reference evidence="2" key="1">
    <citation type="submission" date="2020-10" db="EMBL/GenBank/DDBJ databases">
        <title>Catharus ustulatus (Swainson's thrush) genome, bCatUst1, primary haplotype v2.</title>
        <authorList>
            <person name="Delmore K."/>
            <person name="Vafadar M."/>
            <person name="Formenti G."/>
            <person name="Chow W."/>
            <person name="Pelan S."/>
            <person name="Howe K."/>
            <person name="Rhie A."/>
            <person name="Mountcastle J."/>
            <person name="Haase B."/>
            <person name="Fedrigo O."/>
            <person name="Jarvis E.D."/>
        </authorList>
    </citation>
    <scope>NUCLEOTIDE SEQUENCE [LARGE SCALE GENOMIC DNA]</scope>
</reference>
<evidence type="ECO:0008006" key="4">
    <source>
        <dbReference type="Google" id="ProtNLM"/>
    </source>
</evidence>
<feature type="transmembrane region" description="Helical" evidence="1">
    <location>
        <begin position="565"/>
        <end position="591"/>
    </location>
</feature>
<dbReference type="CDD" id="cd09851">
    <property type="entry name" value="HTLV-1-like_HR1-HR2"/>
    <property type="match status" value="1"/>
</dbReference>
<reference evidence="2" key="2">
    <citation type="submission" date="2025-08" db="UniProtKB">
        <authorList>
            <consortium name="Ensembl"/>
        </authorList>
    </citation>
    <scope>IDENTIFICATION</scope>
</reference>
<keyword evidence="1" id="KW-0812">Transmembrane</keyword>
<dbReference type="AlphaFoldDB" id="A0A8C3TNH9"/>
<organism evidence="2 3">
    <name type="scientific">Catharus ustulatus</name>
    <name type="common">Russet-backed thrush</name>
    <name type="synonym">Hylocichla ustulatus</name>
    <dbReference type="NCBI Taxonomy" id="91951"/>
    <lineage>
        <taxon>Eukaryota</taxon>
        <taxon>Metazoa</taxon>
        <taxon>Chordata</taxon>
        <taxon>Craniata</taxon>
        <taxon>Vertebrata</taxon>
        <taxon>Euteleostomi</taxon>
        <taxon>Archelosauria</taxon>
        <taxon>Archosauria</taxon>
        <taxon>Dinosauria</taxon>
        <taxon>Saurischia</taxon>
        <taxon>Theropoda</taxon>
        <taxon>Coelurosauria</taxon>
        <taxon>Aves</taxon>
        <taxon>Neognathae</taxon>
        <taxon>Neoaves</taxon>
        <taxon>Telluraves</taxon>
        <taxon>Australaves</taxon>
        <taxon>Passeriformes</taxon>
        <taxon>Turdidae</taxon>
        <taxon>Catharus</taxon>
    </lineage>
</organism>
<reference evidence="2" key="3">
    <citation type="submission" date="2025-09" db="UniProtKB">
        <authorList>
            <consortium name="Ensembl"/>
        </authorList>
    </citation>
    <scope>IDENTIFICATION</scope>
</reference>
<keyword evidence="3" id="KW-1185">Reference proteome</keyword>
<sequence>MRLVSFSWQVYRYNLPRQFRLSPPRQTTAITQQRMCLGVLLFLSLPHTAQGEPDAHPYRPCAWIFHNPADGRVIAQTVSNAPSFIVRLSDIFNPEQIGLDPQGKPSDYINWGMYWCPSSNPGKGYCAYPGYGFCGYWGCETIVTSNQWVPTKRDDFLDVTFWPKNCKRPIYGKSGMVAMKGSCSHLNITVLQPQDVSWSLGRKWSVFIHSWDVDPSTIVQIVRVPPQHHIALGPNQAVVQQHHRISNIPMPSITTVAPAFYDTLELTSHALFYRMLNMAFSSLNATKPDLTNSCWLCYDTNPPFYEGVALNIMFSYSKESDPKRCPWNSPWKGITLEQVSGKGICVGSKGIVQRYKEICNVSVTLDKAQSWPVPSASGIWACKSTGVTPCISIRHFDEANDFCVQVVVVPRILYYSDDKVLHHLEENPSRQNRELITATSLTVLLGLGATGTVTGASALVSRNQGLAQLQKTADEDLRRIQKTVSDLEECVDSLAEVALQNRRGLDLLLMHQGGLCAALNEKCCFYANKSGPIRQSLAELQQRREQRSRQFSQQTWFDSLFNQSLWITTLISTLAGPVIVVFALMFGPCLLNKLAQFVKARLSRIDVMYLEQRQLA</sequence>
<protein>
    <recommendedName>
        <fullName evidence="4">Envelope glycoprotein</fullName>
    </recommendedName>
</protein>
<evidence type="ECO:0000313" key="2">
    <source>
        <dbReference type="Ensembl" id="ENSCUSP00005002402.1"/>
    </source>
</evidence>
<dbReference type="Pfam" id="PF00429">
    <property type="entry name" value="TLV_coat"/>
    <property type="match status" value="1"/>
</dbReference>
<proteinExistence type="predicted"/>
<evidence type="ECO:0000313" key="3">
    <source>
        <dbReference type="Proteomes" id="UP000694563"/>
    </source>
</evidence>
<dbReference type="SUPFAM" id="SSF58069">
    <property type="entry name" value="Virus ectodomain"/>
    <property type="match status" value="1"/>
</dbReference>
<name>A0A8C3TNH9_CATUS</name>
<dbReference type="Proteomes" id="UP000694563">
    <property type="component" value="Chromosome 5"/>
</dbReference>
<dbReference type="InterPro" id="IPR018154">
    <property type="entry name" value="TLV/ENV_coat_polyprotein"/>
</dbReference>
<dbReference type="Ensembl" id="ENSCUST00005002529.1">
    <property type="protein sequence ID" value="ENSCUSP00005002402.1"/>
    <property type="gene ID" value="ENSCUSG00005001646.1"/>
</dbReference>
<dbReference type="InterPro" id="IPR008981">
    <property type="entry name" value="FMuLV_rcpt-bd"/>
</dbReference>
<dbReference type="PANTHER" id="PTHR10424">
    <property type="entry name" value="VIRAL ENVELOPE PROTEIN"/>
    <property type="match status" value="1"/>
</dbReference>
<dbReference type="SUPFAM" id="SSF49830">
    <property type="entry name" value="ENV polyprotein, receptor-binding domain"/>
    <property type="match status" value="1"/>
</dbReference>
<keyword evidence="1" id="KW-0472">Membrane</keyword>